<evidence type="ECO:0000256" key="2">
    <source>
        <dbReference type="SAM" id="Phobius"/>
    </source>
</evidence>
<comment type="caution">
    <text evidence="3">The sequence shown here is derived from an EMBL/GenBank/DDBJ whole genome shotgun (WGS) entry which is preliminary data.</text>
</comment>
<keyword evidence="4" id="KW-1185">Reference proteome</keyword>
<sequence>MKKLSYIILGLIIGALLTYFFCPRNPELDSMQTKLETAEKFELPKGLLKQDYAKELNNNWTKYRKPAVDSCAAMGGHKEDDRSVWWSSKEIRNYIKYAKKQADSLDYKITGYRVYLGVYGQEAGPEKCDLTTMFLVPTGKKRHAEASVSPFNFRGNDQDLPIPPLNRGGGGSGGYPN</sequence>
<feature type="transmembrane region" description="Helical" evidence="2">
    <location>
        <begin position="6"/>
        <end position="22"/>
    </location>
</feature>
<gene>
    <name evidence="3" type="ORF">Q4Q39_09085</name>
</gene>
<feature type="compositionally biased region" description="Gly residues" evidence="1">
    <location>
        <begin position="167"/>
        <end position="177"/>
    </location>
</feature>
<reference evidence="3" key="1">
    <citation type="submission" date="2023-07" db="EMBL/GenBank/DDBJ databases">
        <title>Two novel species in the genus Flavivirga.</title>
        <authorList>
            <person name="Kwon K."/>
        </authorList>
    </citation>
    <scope>NUCLEOTIDE SEQUENCE</scope>
    <source>
        <strain evidence="3">KACC 14157</strain>
    </source>
</reference>
<evidence type="ECO:0000313" key="3">
    <source>
        <dbReference type="EMBL" id="MDO5987549.1"/>
    </source>
</evidence>
<evidence type="ECO:0000313" key="4">
    <source>
        <dbReference type="Proteomes" id="UP001176891"/>
    </source>
</evidence>
<keyword evidence="2" id="KW-0812">Transmembrane</keyword>
<dbReference type="EMBL" id="JAUOEM010000003">
    <property type="protein sequence ID" value="MDO5987549.1"/>
    <property type="molecule type" value="Genomic_DNA"/>
</dbReference>
<evidence type="ECO:0000256" key="1">
    <source>
        <dbReference type="SAM" id="MobiDB-lite"/>
    </source>
</evidence>
<organism evidence="3 4">
    <name type="scientific">Flavivirga amylovorans</name>
    <dbReference type="NCBI Taxonomy" id="870486"/>
    <lineage>
        <taxon>Bacteria</taxon>
        <taxon>Pseudomonadati</taxon>
        <taxon>Bacteroidota</taxon>
        <taxon>Flavobacteriia</taxon>
        <taxon>Flavobacteriales</taxon>
        <taxon>Flavobacteriaceae</taxon>
        <taxon>Flavivirga</taxon>
    </lineage>
</organism>
<dbReference type="Proteomes" id="UP001176891">
    <property type="component" value="Unassembled WGS sequence"/>
</dbReference>
<accession>A0ABT8X1R9</accession>
<proteinExistence type="predicted"/>
<feature type="region of interest" description="Disordered" evidence="1">
    <location>
        <begin position="150"/>
        <end position="177"/>
    </location>
</feature>
<keyword evidence="2" id="KW-0472">Membrane</keyword>
<protein>
    <submittedName>
        <fullName evidence="3">Uncharacterized protein</fullName>
    </submittedName>
</protein>
<name>A0ABT8X1R9_9FLAO</name>
<keyword evidence="2" id="KW-1133">Transmembrane helix</keyword>
<dbReference type="RefSeq" id="WP_303282111.1">
    <property type="nucleotide sequence ID" value="NZ_BAABCZ010000010.1"/>
</dbReference>